<keyword evidence="1" id="KW-0472">Membrane</keyword>
<keyword evidence="1" id="KW-1133">Transmembrane helix</keyword>
<dbReference type="AlphaFoldDB" id="A0A177ID85"/>
<proteinExistence type="predicted"/>
<dbReference type="RefSeq" id="WP_066840350.1">
    <property type="nucleotide sequence ID" value="NZ_LSTQ01000024.1"/>
</dbReference>
<evidence type="ECO:0000313" key="3">
    <source>
        <dbReference type="Proteomes" id="UP000076947"/>
    </source>
</evidence>
<accession>A0A177ID85</accession>
<comment type="caution">
    <text evidence="2">The sequence shown here is derived from an EMBL/GenBank/DDBJ whole genome shotgun (WGS) entry which is preliminary data.</text>
</comment>
<sequence length="160" mass="18224">MSIVKMGRGEVKYVDVTAPYRALLWPVLELILITGICWIAIGWLDVQVNNQGLDVALRNAVVALWAGLSLWRFVLPVTRLRRKRFIITNQRVIARAPTLQGQTDSIPLHDIVGVRRRRGGISLAIRGYDRAIHFPDVPKTKRIEKLLNQQLSELASPIWR</sequence>
<protein>
    <recommendedName>
        <fullName evidence="4">DUF304 domain-containing protein</fullName>
    </recommendedName>
</protein>
<reference evidence="3" key="1">
    <citation type="submission" date="2016-02" db="EMBL/GenBank/DDBJ databases">
        <authorList>
            <person name="Kaur G."/>
            <person name="Nair G.R."/>
            <person name="Mayilraj S."/>
        </authorList>
    </citation>
    <scope>NUCLEOTIDE SEQUENCE [LARGE SCALE GENOMIC DNA]</scope>
    <source>
        <strain evidence="3">GA-15</strain>
    </source>
</reference>
<feature type="transmembrane region" description="Helical" evidence="1">
    <location>
        <begin position="56"/>
        <end position="75"/>
    </location>
</feature>
<keyword evidence="3" id="KW-1185">Reference proteome</keyword>
<dbReference type="OrthoDB" id="4413216at2"/>
<evidence type="ECO:0008006" key="4">
    <source>
        <dbReference type="Google" id="ProtNLM"/>
    </source>
</evidence>
<dbReference type="STRING" id="1705.CA21670_02500"/>
<dbReference type="EMBL" id="LSTQ01000024">
    <property type="protein sequence ID" value="OAH26055.1"/>
    <property type="molecule type" value="Genomic_DNA"/>
</dbReference>
<evidence type="ECO:0000256" key="1">
    <source>
        <dbReference type="SAM" id="Phobius"/>
    </source>
</evidence>
<evidence type="ECO:0000313" key="2">
    <source>
        <dbReference type="EMBL" id="OAH26055.1"/>
    </source>
</evidence>
<name>A0A177ID85_9CORY</name>
<dbReference type="Proteomes" id="UP000076947">
    <property type="component" value="Unassembled WGS sequence"/>
</dbReference>
<feature type="transmembrane region" description="Helical" evidence="1">
    <location>
        <begin position="22"/>
        <end position="44"/>
    </location>
</feature>
<organism evidence="2 3">
    <name type="scientific">Corynebacterium stationis</name>
    <dbReference type="NCBI Taxonomy" id="1705"/>
    <lineage>
        <taxon>Bacteria</taxon>
        <taxon>Bacillati</taxon>
        <taxon>Actinomycetota</taxon>
        <taxon>Actinomycetes</taxon>
        <taxon>Mycobacteriales</taxon>
        <taxon>Corynebacteriaceae</taxon>
        <taxon>Corynebacterium</taxon>
    </lineage>
</organism>
<keyword evidence="1" id="KW-0812">Transmembrane</keyword>
<gene>
    <name evidence="2" type="ORF">AYJ05_00990</name>
</gene>